<protein>
    <submittedName>
        <fullName evidence="1">Iron(III) dicitrate transport protein FecA</fullName>
    </submittedName>
</protein>
<organism evidence="1 2">
    <name type="scientific">Raoultella planticola</name>
    <name type="common">Klebsiella planticola</name>
    <dbReference type="NCBI Taxonomy" id="575"/>
    <lineage>
        <taxon>Bacteria</taxon>
        <taxon>Pseudomonadati</taxon>
        <taxon>Pseudomonadota</taxon>
        <taxon>Gammaproteobacteria</taxon>
        <taxon>Enterobacterales</taxon>
        <taxon>Enterobacteriaceae</taxon>
        <taxon>Klebsiella/Raoultella group</taxon>
        <taxon>Raoultella</taxon>
    </lineage>
</organism>
<dbReference type="Proteomes" id="UP000345637">
    <property type="component" value="Unassembled WGS sequence"/>
</dbReference>
<sequence>MTPLRVLRKPMPLVMAIRLSLLPLAGAGRCPHFGGNAV</sequence>
<accession>A0A485CFZ5</accession>
<dbReference type="AlphaFoldDB" id="A0A485CFZ5"/>
<evidence type="ECO:0000313" key="2">
    <source>
        <dbReference type="Proteomes" id="UP000345637"/>
    </source>
</evidence>
<dbReference type="EMBL" id="CAADJE010000027">
    <property type="protein sequence ID" value="VFS83652.1"/>
    <property type="molecule type" value="Genomic_DNA"/>
</dbReference>
<name>A0A485CFZ5_RAOPL</name>
<reference evidence="1 2" key="1">
    <citation type="submission" date="2019-03" db="EMBL/GenBank/DDBJ databases">
        <authorList>
            <consortium name="Pathogen Informatics"/>
        </authorList>
    </citation>
    <scope>NUCLEOTIDE SEQUENCE [LARGE SCALE GENOMIC DNA]</scope>
    <source>
        <strain evidence="1 2">NCTC12998</strain>
    </source>
</reference>
<proteinExistence type="predicted"/>
<gene>
    <name evidence="1" type="primary">fecA_1</name>
    <name evidence="1" type="ORF">NCTC12998_05783</name>
</gene>
<evidence type="ECO:0000313" key="1">
    <source>
        <dbReference type="EMBL" id="VFS83652.1"/>
    </source>
</evidence>